<dbReference type="InterPro" id="IPR036259">
    <property type="entry name" value="MFS_trans_sf"/>
</dbReference>
<evidence type="ECO:0000256" key="6">
    <source>
        <dbReference type="SAM" id="Phobius"/>
    </source>
</evidence>
<dbReference type="Pfam" id="PF07690">
    <property type="entry name" value="MFS_1"/>
    <property type="match status" value="1"/>
</dbReference>
<organism evidence="7 8">
    <name type="scientific">Paracoccus onchidii</name>
    <dbReference type="NCBI Taxonomy" id="3017813"/>
    <lineage>
        <taxon>Bacteria</taxon>
        <taxon>Pseudomonadati</taxon>
        <taxon>Pseudomonadota</taxon>
        <taxon>Alphaproteobacteria</taxon>
        <taxon>Rhodobacterales</taxon>
        <taxon>Paracoccaceae</taxon>
        <taxon>Paracoccus</taxon>
    </lineage>
</organism>
<keyword evidence="5 6" id="KW-0472">Membrane</keyword>
<protein>
    <submittedName>
        <fullName evidence="7">MFS transporter</fullName>
    </submittedName>
</protein>
<feature type="transmembrane region" description="Helical" evidence="6">
    <location>
        <begin position="277"/>
        <end position="296"/>
    </location>
</feature>
<keyword evidence="3 6" id="KW-0812">Transmembrane</keyword>
<comment type="caution">
    <text evidence="7">The sequence shown here is derived from an EMBL/GenBank/DDBJ whole genome shotgun (WGS) entry which is preliminary data.</text>
</comment>
<accession>A0ABT4ZIB4</accession>
<keyword evidence="8" id="KW-1185">Reference proteome</keyword>
<evidence type="ECO:0000256" key="4">
    <source>
        <dbReference type="ARBA" id="ARBA00022989"/>
    </source>
</evidence>
<name>A0ABT4ZIB4_9RHOB</name>
<reference evidence="7" key="1">
    <citation type="submission" date="2022-12" db="EMBL/GenBank/DDBJ databases">
        <title>Paracoccus onchidii sp. nov., isolated from a marine invertebrate from the South China Sea.</title>
        <authorList>
            <person name="Xu S."/>
            <person name="Liu Z."/>
            <person name="Xu Y."/>
        </authorList>
    </citation>
    <scope>NUCLEOTIDE SEQUENCE</scope>
    <source>
        <strain evidence="7">Z330</strain>
    </source>
</reference>
<proteinExistence type="predicted"/>
<feature type="transmembrane region" description="Helical" evidence="6">
    <location>
        <begin position="405"/>
        <end position="425"/>
    </location>
</feature>
<dbReference type="Proteomes" id="UP001165641">
    <property type="component" value="Unassembled WGS sequence"/>
</dbReference>
<feature type="transmembrane region" description="Helical" evidence="6">
    <location>
        <begin position="475"/>
        <end position="495"/>
    </location>
</feature>
<feature type="transmembrane region" description="Helical" evidence="6">
    <location>
        <begin position="240"/>
        <end position="257"/>
    </location>
</feature>
<comment type="subcellular location">
    <subcellularLocation>
        <location evidence="1">Membrane</location>
        <topology evidence="1">Multi-pass membrane protein</topology>
    </subcellularLocation>
</comment>
<feature type="transmembrane region" description="Helical" evidence="6">
    <location>
        <begin position="111"/>
        <end position="130"/>
    </location>
</feature>
<dbReference type="PANTHER" id="PTHR42718:SF9">
    <property type="entry name" value="MAJOR FACILITATOR SUPERFAMILY MULTIDRUG TRANSPORTER MFSC"/>
    <property type="match status" value="1"/>
</dbReference>
<feature type="transmembrane region" description="Helical" evidence="6">
    <location>
        <begin position="316"/>
        <end position="336"/>
    </location>
</feature>
<evidence type="ECO:0000313" key="7">
    <source>
        <dbReference type="EMBL" id="MDB6179099.1"/>
    </source>
</evidence>
<gene>
    <name evidence="7" type="ORF">PAF17_16535</name>
</gene>
<dbReference type="Gene3D" id="1.20.1250.20">
    <property type="entry name" value="MFS general substrate transporter like domains"/>
    <property type="match status" value="1"/>
</dbReference>
<keyword evidence="4 6" id="KW-1133">Transmembrane helix</keyword>
<evidence type="ECO:0000256" key="3">
    <source>
        <dbReference type="ARBA" id="ARBA00022692"/>
    </source>
</evidence>
<dbReference type="SUPFAM" id="SSF103473">
    <property type="entry name" value="MFS general substrate transporter"/>
    <property type="match status" value="1"/>
</dbReference>
<evidence type="ECO:0000313" key="8">
    <source>
        <dbReference type="Proteomes" id="UP001165641"/>
    </source>
</evidence>
<feature type="transmembrane region" description="Helical" evidence="6">
    <location>
        <begin position="142"/>
        <end position="163"/>
    </location>
</feature>
<evidence type="ECO:0000256" key="2">
    <source>
        <dbReference type="ARBA" id="ARBA00022448"/>
    </source>
</evidence>
<feature type="transmembrane region" description="Helical" evidence="6">
    <location>
        <begin position="207"/>
        <end position="228"/>
    </location>
</feature>
<dbReference type="PANTHER" id="PTHR42718">
    <property type="entry name" value="MAJOR FACILITATOR SUPERFAMILY MULTIDRUG TRANSPORTER MFSC"/>
    <property type="match status" value="1"/>
</dbReference>
<evidence type="ECO:0000256" key="1">
    <source>
        <dbReference type="ARBA" id="ARBA00004141"/>
    </source>
</evidence>
<evidence type="ECO:0000256" key="5">
    <source>
        <dbReference type="ARBA" id="ARBA00023136"/>
    </source>
</evidence>
<feature type="transmembrane region" description="Helical" evidence="6">
    <location>
        <begin position="175"/>
        <end position="195"/>
    </location>
</feature>
<keyword evidence="2" id="KW-0813">Transport</keyword>
<feature type="transmembrane region" description="Helical" evidence="6">
    <location>
        <begin position="57"/>
        <end position="79"/>
    </location>
</feature>
<dbReference type="EMBL" id="JAQBIE010000026">
    <property type="protein sequence ID" value="MDB6179099.1"/>
    <property type="molecule type" value="Genomic_DNA"/>
</dbReference>
<feature type="transmembrane region" description="Helical" evidence="6">
    <location>
        <begin position="373"/>
        <end position="393"/>
    </location>
</feature>
<feature type="transmembrane region" description="Helical" evidence="6">
    <location>
        <begin position="86"/>
        <end position="105"/>
    </location>
</feature>
<dbReference type="RefSeq" id="WP_271890200.1">
    <property type="nucleotide sequence ID" value="NZ_JAQBIE010000026.1"/>
</dbReference>
<dbReference type="InterPro" id="IPR011701">
    <property type="entry name" value="MFS"/>
</dbReference>
<sequence>MTGSATSTPTPGLPLRSVAALTGVFISALASGLISRSGSLALGDIRAELGIGIDGGSWLATLYCSGELMVMPFAGWFAVTFSVRRFHTLVLWTSALIALALPMVVNPQLAMAMKLVQGMAGGALVPLLMMMAMKLLPAPIRLYGLALYSLTATFVPNIAIWSVGMWSDGIEDLRWIAWQFLPAALIATALVNWGMPKEEVKWSRFASVNWLGLIAGLFALLCFGIGLAQGNRLDWFNSPLLRFCLISGALGFLVFIASEWSHPAPFIRFQLLGRRNLAVGFSAFVLMLIAMNSAAAVPMEFLAVTQGYRPLQSAPIGLIVALPQLFIGTAVAFLLYQKWIDGRALFSLGLALIGLSCLLASRLDASWTWHEFVFIQTMQAFGQPLAIIPMLFLTTSVVQPAEGPFIAGLVNCLRSLGALIAAAIIGRFDLVRDQFHQTMLIDHFGHVQNHLPLPVSNISALISAQVTALTTADKYLLLGWVALLLVPAGLLFMHVPAPGSGSNVKTEQS</sequence>